<proteinExistence type="predicted"/>
<dbReference type="RefSeq" id="YP_003097265.1">
    <property type="nucleotide sequence ID" value="NC_013085.1"/>
</dbReference>
<evidence type="ECO:0000313" key="1">
    <source>
        <dbReference type="EMBL" id="CAR63228.1"/>
    </source>
</evidence>
<keyword evidence="2" id="KW-1185">Reference proteome</keyword>
<organism evidence="1 2">
    <name type="scientific">Synechococcus phage S-RSM4</name>
    <dbReference type="NCBI Taxonomy" id="555387"/>
    <lineage>
        <taxon>Viruses</taxon>
        <taxon>Duplodnaviria</taxon>
        <taxon>Heunggongvirae</taxon>
        <taxon>Uroviricota</taxon>
        <taxon>Caudoviricetes</taxon>
        <taxon>Pantevenvirales</taxon>
        <taxon>Kyanoviridae</taxon>
        <taxon>Gibbetvirus</taxon>
        <taxon>Gibbetvirus rsm4</taxon>
    </lineage>
</organism>
<gene>
    <name evidence="1" type="ORF">SRSM4_031</name>
</gene>
<accession>C7BUZ9</accession>
<dbReference type="GeneID" id="8303275"/>
<name>C7BUZ9_9CAUD</name>
<sequence length="39" mass="4637">MGEYVLEDYPQPHQHRLYNKVSEDGIEYLASSTRHNFLV</sequence>
<evidence type="ECO:0000313" key="2">
    <source>
        <dbReference type="Proteomes" id="UP000001515"/>
    </source>
</evidence>
<dbReference type="Proteomes" id="UP000001515">
    <property type="component" value="Segment"/>
</dbReference>
<dbReference type="EMBL" id="FM207411">
    <property type="protein sequence ID" value="CAR63228.1"/>
    <property type="molecule type" value="Genomic_DNA"/>
</dbReference>
<dbReference type="KEGG" id="vg:8303275"/>
<reference evidence="1 2" key="1">
    <citation type="journal article" date="2009" name="Environ. Microbiol.">
        <title>Comparative genomics of marine cyanomyoviruses reveals the widespread occurrence of Synechococcus host genes localized to a hyperplastic region: implications for mechanisms of cyanophage evolution.</title>
        <authorList>
            <person name="Millard A.D."/>
            <person name="Zwirglmaier K."/>
            <person name="Downey M.J."/>
            <person name="Mann N.H."/>
            <person name="Scanlan D.J."/>
        </authorList>
    </citation>
    <scope>NUCLEOTIDE SEQUENCE</scope>
</reference>
<protein>
    <submittedName>
        <fullName evidence="1">Uncharacterized protein</fullName>
    </submittedName>
</protein>